<evidence type="ECO:0000256" key="1">
    <source>
        <dbReference type="ARBA" id="ARBA00004430"/>
    </source>
</evidence>
<evidence type="ECO:0000313" key="14">
    <source>
        <dbReference type="RefSeq" id="XP_025411549.1"/>
    </source>
</evidence>
<dbReference type="GO" id="GO:0005874">
    <property type="term" value="C:microtubule"/>
    <property type="evidence" value="ECO:0007669"/>
    <property type="project" value="UniProtKB-KW"/>
</dbReference>
<dbReference type="PANTHER" id="PTHR11886">
    <property type="entry name" value="DYNEIN LIGHT CHAIN"/>
    <property type="match status" value="1"/>
</dbReference>
<dbReference type="AlphaFoldDB" id="A0A8B8FKW1"/>
<evidence type="ECO:0000256" key="12">
    <source>
        <dbReference type="RuleBase" id="RU365010"/>
    </source>
</evidence>
<evidence type="ECO:0000256" key="3">
    <source>
        <dbReference type="ARBA" id="ARBA00011655"/>
    </source>
</evidence>
<name>A0A8B8FKW1_9HEMI</name>
<evidence type="ECO:0000313" key="13">
    <source>
        <dbReference type="Proteomes" id="UP000694846"/>
    </source>
</evidence>
<evidence type="ECO:0000256" key="11">
    <source>
        <dbReference type="ARBA" id="ARBA00057688"/>
    </source>
</evidence>
<keyword evidence="6 12" id="KW-0243">Dynein</keyword>
<keyword evidence="10" id="KW-0966">Cell projection</keyword>
<comment type="function">
    <text evidence="11">Force generating protein of respiratory cilia. Produces force towards the minus ends of microtubules. Dynein has ATPase activity.</text>
</comment>
<evidence type="ECO:0000256" key="7">
    <source>
        <dbReference type="ARBA" id="ARBA00023069"/>
    </source>
</evidence>
<keyword evidence="13" id="KW-1185">Reference proteome</keyword>
<dbReference type="SUPFAM" id="SSF54648">
    <property type="entry name" value="DLC"/>
    <property type="match status" value="1"/>
</dbReference>
<keyword evidence="5 12" id="KW-0493">Microtubule</keyword>
<dbReference type="InterPro" id="IPR037177">
    <property type="entry name" value="DLC_sf"/>
</dbReference>
<comment type="subcellular location">
    <subcellularLocation>
        <location evidence="1">Cytoplasm</location>
        <location evidence="1">Cytoskeleton</location>
        <location evidence="1">Cilium axoneme</location>
    </subcellularLocation>
</comment>
<evidence type="ECO:0000256" key="8">
    <source>
        <dbReference type="ARBA" id="ARBA00023175"/>
    </source>
</evidence>
<sequence>MEEFADIKEDENKKILHTYPLVRVCDMSEEMKTETIEVIITACDKFGTDYYSSAKAIKQMLDKKYGSPWNAVVGEAFGIQMTHQSSTLMYMFFGGNLGICVWKI</sequence>
<evidence type="ECO:0000256" key="9">
    <source>
        <dbReference type="ARBA" id="ARBA00023212"/>
    </source>
</evidence>
<reference evidence="14" key="1">
    <citation type="submission" date="2025-08" db="UniProtKB">
        <authorList>
            <consortium name="RefSeq"/>
        </authorList>
    </citation>
    <scope>IDENTIFICATION</scope>
    <source>
        <tissue evidence="14">Whole body</tissue>
    </source>
</reference>
<dbReference type="GeneID" id="112684314"/>
<dbReference type="GO" id="GO:0030286">
    <property type="term" value="C:dynein complex"/>
    <property type="evidence" value="ECO:0007669"/>
    <property type="project" value="UniProtKB-KW"/>
</dbReference>
<dbReference type="InterPro" id="IPR001372">
    <property type="entry name" value="Dynein_light_chain_typ-1/2"/>
</dbReference>
<accession>A0A8B8FKW1</accession>
<dbReference type="Gene3D" id="3.30.740.10">
    <property type="entry name" value="Protein Inhibitor Of Neuronal Nitric Oxide Synthase"/>
    <property type="match status" value="1"/>
</dbReference>
<evidence type="ECO:0000256" key="6">
    <source>
        <dbReference type="ARBA" id="ARBA00023017"/>
    </source>
</evidence>
<dbReference type="SMART" id="SM01375">
    <property type="entry name" value="Dynein_light"/>
    <property type="match status" value="1"/>
</dbReference>
<keyword evidence="9 12" id="KW-0206">Cytoskeleton</keyword>
<keyword evidence="8 12" id="KW-0505">Motor protein</keyword>
<dbReference type="CDD" id="cd21453">
    <property type="entry name" value="DLC-like_DNAL4"/>
    <property type="match status" value="1"/>
</dbReference>
<evidence type="ECO:0000256" key="10">
    <source>
        <dbReference type="ARBA" id="ARBA00023273"/>
    </source>
</evidence>
<evidence type="ECO:0000256" key="4">
    <source>
        <dbReference type="ARBA" id="ARBA00022490"/>
    </source>
</evidence>
<dbReference type="RefSeq" id="XP_025411549.1">
    <property type="nucleotide sequence ID" value="XM_025555764.1"/>
</dbReference>
<dbReference type="Proteomes" id="UP000694846">
    <property type="component" value="Unplaced"/>
</dbReference>
<comment type="subunit">
    <text evidence="3">Consists of at least two heavy chains and a number of intermediate and light chains.</text>
</comment>
<evidence type="ECO:0000256" key="5">
    <source>
        <dbReference type="ARBA" id="ARBA00022701"/>
    </source>
</evidence>
<organism evidence="13 14">
    <name type="scientific">Sipha flava</name>
    <name type="common">yellow sugarcane aphid</name>
    <dbReference type="NCBI Taxonomy" id="143950"/>
    <lineage>
        <taxon>Eukaryota</taxon>
        <taxon>Metazoa</taxon>
        <taxon>Ecdysozoa</taxon>
        <taxon>Arthropoda</taxon>
        <taxon>Hexapoda</taxon>
        <taxon>Insecta</taxon>
        <taxon>Pterygota</taxon>
        <taxon>Neoptera</taxon>
        <taxon>Paraneoptera</taxon>
        <taxon>Hemiptera</taxon>
        <taxon>Sternorrhyncha</taxon>
        <taxon>Aphidomorpha</taxon>
        <taxon>Aphidoidea</taxon>
        <taxon>Aphididae</taxon>
        <taxon>Sipha</taxon>
    </lineage>
</organism>
<dbReference type="FunFam" id="3.30.740.10:FF:000002">
    <property type="entry name" value="Dynein light chain"/>
    <property type="match status" value="1"/>
</dbReference>
<dbReference type="GO" id="GO:0007017">
    <property type="term" value="P:microtubule-based process"/>
    <property type="evidence" value="ECO:0007669"/>
    <property type="project" value="InterPro"/>
</dbReference>
<evidence type="ECO:0000256" key="2">
    <source>
        <dbReference type="ARBA" id="ARBA00010156"/>
    </source>
</evidence>
<dbReference type="GO" id="GO:0005930">
    <property type="term" value="C:axoneme"/>
    <property type="evidence" value="ECO:0007669"/>
    <property type="project" value="UniProtKB-SubCell"/>
</dbReference>
<gene>
    <name evidence="14" type="primary">LOC112684314</name>
</gene>
<dbReference type="OrthoDB" id="6506078at2759"/>
<protein>
    <recommendedName>
        <fullName evidence="12">Dynein light chain</fullName>
    </recommendedName>
</protein>
<keyword evidence="7" id="KW-0969">Cilium</keyword>
<keyword evidence="4 12" id="KW-0963">Cytoplasm</keyword>
<dbReference type="PANTHER" id="PTHR11886:SF2">
    <property type="entry name" value="DYNEIN AXONEMAL LIGHT CHAIN 4"/>
    <property type="match status" value="1"/>
</dbReference>
<proteinExistence type="inferred from homology"/>
<comment type="similarity">
    <text evidence="2 12">Belongs to the dynein light chain family.</text>
</comment>
<dbReference type="Pfam" id="PF01221">
    <property type="entry name" value="Dynein_light"/>
    <property type="match status" value="1"/>
</dbReference>